<evidence type="ECO:0000313" key="2">
    <source>
        <dbReference type="Proteomes" id="UP001239111"/>
    </source>
</evidence>
<gene>
    <name evidence="1" type="ORF">QAD02_017340</name>
</gene>
<comment type="caution">
    <text evidence="1">The sequence shown here is derived from an EMBL/GenBank/DDBJ whole genome shotgun (WGS) entry which is preliminary data.</text>
</comment>
<organism evidence="1 2">
    <name type="scientific">Eretmocerus hayati</name>
    <dbReference type="NCBI Taxonomy" id="131215"/>
    <lineage>
        <taxon>Eukaryota</taxon>
        <taxon>Metazoa</taxon>
        <taxon>Ecdysozoa</taxon>
        <taxon>Arthropoda</taxon>
        <taxon>Hexapoda</taxon>
        <taxon>Insecta</taxon>
        <taxon>Pterygota</taxon>
        <taxon>Neoptera</taxon>
        <taxon>Endopterygota</taxon>
        <taxon>Hymenoptera</taxon>
        <taxon>Apocrita</taxon>
        <taxon>Proctotrupomorpha</taxon>
        <taxon>Chalcidoidea</taxon>
        <taxon>Aphelinidae</taxon>
        <taxon>Aphelininae</taxon>
        <taxon>Eretmocerus</taxon>
    </lineage>
</organism>
<reference evidence="1" key="1">
    <citation type="submission" date="2023-04" db="EMBL/GenBank/DDBJ databases">
        <title>A chromosome-level genome assembly of the parasitoid wasp Eretmocerus hayati.</title>
        <authorList>
            <person name="Zhong Y."/>
            <person name="Liu S."/>
            <person name="Liu Y."/>
        </authorList>
    </citation>
    <scope>NUCLEOTIDE SEQUENCE</scope>
    <source>
        <strain evidence="1">ZJU_SS_LIU_2023</strain>
    </source>
</reference>
<evidence type="ECO:0000313" key="1">
    <source>
        <dbReference type="EMBL" id="KAJ8681548.1"/>
    </source>
</evidence>
<protein>
    <submittedName>
        <fullName evidence="1">Uncharacterized protein</fullName>
    </submittedName>
</protein>
<dbReference type="EMBL" id="CM056741">
    <property type="protein sequence ID" value="KAJ8681548.1"/>
    <property type="molecule type" value="Genomic_DNA"/>
</dbReference>
<sequence length="141" mass="15722">MYTICTPARLGVCCRQERLECGQRSRSRLAAAAAVERDSARGWPGRARERRRSAAEPPRGCGCNHGSQCTRQHGQGRTEEADREHEVPGQHGAVAPLQEHRRIERRAPFSHCSHKALETTCTGVSHTLQNDNRDLTRLSTT</sequence>
<proteinExistence type="predicted"/>
<name>A0ACC2PDK9_9HYME</name>
<dbReference type="Proteomes" id="UP001239111">
    <property type="component" value="Chromosome 1"/>
</dbReference>
<accession>A0ACC2PDK9</accession>
<keyword evidence="2" id="KW-1185">Reference proteome</keyword>